<sequence>MAVITARSGSKGMPGKNTTLLGRRPLLGWPIQAARRSEYIDSVILSTDSEDYAELGREEGATVPFLRPAELATDTATSVDVIKHAIQESGMNLSSDDYVVLLEPTSPLTSPEVIDRGLSELDKNRVHADASVGMVQEINAHPSYLFTLGPGDLLKPTSAASIGSGLRRQDLTAVYRPEGSCYISTVGALLATESFYHERTMANVVPDWMAYEIDTPLDFVIVEAIARHHHLI</sequence>
<dbReference type="PANTHER" id="PTHR21485:SF6">
    <property type="entry name" value="N-ACYLNEURAMINATE CYTIDYLYLTRANSFERASE-RELATED"/>
    <property type="match status" value="1"/>
</dbReference>
<protein>
    <submittedName>
        <fullName evidence="1">CMP-N-acetylneuraminic acid synthetase</fullName>
    </submittedName>
</protein>
<dbReference type="GO" id="GO:0008781">
    <property type="term" value="F:N-acylneuraminate cytidylyltransferase activity"/>
    <property type="evidence" value="ECO:0007669"/>
    <property type="project" value="TreeGrafter"/>
</dbReference>
<name>A4BEN2_9GAMM</name>
<gene>
    <name evidence="1" type="ORF">MED297_02527</name>
</gene>
<keyword evidence="2" id="KW-1185">Reference proteome</keyword>
<dbReference type="InterPro" id="IPR050793">
    <property type="entry name" value="CMP-NeuNAc_synthase"/>
</dbReference>
<dbReference type="Gene3D" id="3.90.550.10">
    <property type="entry name" value="Spore Coat Polysaccharide Biosynthesis Protein SpsA, Chain A"/>
    <property type="match status" value="1"/>
</dbReference>
<dbReference type="InterPro" id="IPR029044">
    <property type="entry name" value="Nucleotide-diphossugar_trans"/>
</dbReference>
<dbReference type="AlphaFoldDB" id="A4BEN2"/>
<dbReference type="PANTHER" id="PTHR21485">
    <property type="entry name" value="HAD SUPERFAMILY MEMBERS CMAS AND KDSC"/>
    <property type="match status" value="1"/>
</dbReference>
<reference evidence="1 2" key="1">
    <citation type="submission" date="2006-02" db="EMBL/GenBank/DDBJ databases">
        <authorList>
            <person name="Pinhassi J."/>
            <person name="Pedros-Alio C."/>
            <person name="Ferriera S."/>
            <person name="Johnson J."/>
            <person name="Kravitz S."/>
            <person name="Halpern A."/>
            <person name="Remington K."/>
            <person name="Beeson K."/>
            <person name="Tran B."/>
            <person name="Rogers Y.-H."/>
            <person name="Friedman R."/>
            <person name="Venter J.C."/>
        </authorList>
    </citation>
    <scope>NUCLEOTIDE SEQUENCE [LARGE SCALE GENOMIC DNA]</scope>
    <source>
        <strain evidence="1 2">MED297</strain>
    </source>
</reference>
<dbReference type="RefSeq" id="WP_008047112.1">
    <property type="nucleotide sequence ID" value="NZ_CH724153.1"/>
</dbReference>
<dbReference type="Proteomes" id="UP000005953">
    <property type="component" value="Unassembled WGS sequence"/>
</dbReference>
<proteinExistence type="predicted"/>
<dbReference type="CDD" id="cd02513">
    <property type="entry name" value="CMP-NeuAc_Synthase"/>
    <property type="match status" value="1"/>
</dbReference>
<dbReference type="EMBL" id="AAOE01000010">
    <property type="protein sequence ID" value="EAR09459.1"/>
    <property type="molecule type" value="Genomic_DNA"/>
</dbReference>
<dbReference type="STRING" id="314283.MED297_02527"/>
<evidence type="ECO:0000313" key="2">
    <source>
        <dbReference type="Proteomes" id="UP000005953"/>
    </source>
</evidence>
<evidence type="ECO:0000313" key="1">
    <source>
        <dbReference type="EMBL" id="EAR09459.1"/>
    </source>
</evidence>
<dbReference type="SUPFAM" id="SSF53448">
    <property type="entry name" value="Nucleotide-diphospho-sugar transferases"/>
    <property type="match status" value="1"/>
</dbReference>
<dbReference type="HOGENOM" id="CLU_042930_1_1_6"/>
<dbReference type="InterPro" id="IPR003329">
    <property type="entry name" value="Cytidylyl_trans"/>
</dbReference>
<dbReference type="OrthoDB" id="9805604at2"/>
<comment type="caution">
    <text evidence="1">The sequence shown here is derived from an EMBL/GenBank/DDBJ whole genome shotgun (WGS) entry which is preliminary data.</text>
</comment>
<organism evidence="1 2">
    <name type="scientific">Reinekea blandensis MED297</name>
    <dbReference type="NCBI Taxonomy" id="314283"/>
    <lineage>
        <taxon>Bacteria</taxon>
        <taxon>Pseudomonadati</taxon>
        <taxon>Pseudomonadota</taxon>
        <taxon>Gammaproteobacteria</taxon>
        <taxon>Oceanospirillales</taxon>
        <taxon>Saccharospirillaceae</taxon>
        <taxon>Reinekea</taxon>
    </lineage>
</organism>
<accession>A4BEN2</accession>
<dbReference type="Pfam" id="PF02348">
    <property type="entry name" value="CTP_transf_3"/>
    <property type="match status" value="1"/>
</dbReference>